<dbReference type="GO" id="GO:0045454">
    <property type="term" value="P:cell redox homeostasis"/>
    <property type="evidence" value="ECO:0007669"/>
    <property type="project" value="TreeGrafter"/>
</dbReference>
<dbReference type="GO" id="GO:0045892">
    <property type="term" value="P:negative regulation of DNA-templated transcription"/>
    <property type="evidence" value="ECO:0007669"/>
    <property type="project" value="TreeGrafter"/>
</dbReference>
<keyword evidence="5 11" id="KW-0408">Iron</keyword>
<accession>A0A6P2CB11</accession>
<dbReference type="GO" id="GO:0005737">
    <property type="term" value="C:cytoplasm"/>
    <property type="evidence" value="ECO:0007669"/>
    <property type="project" value="UniProtKB-SubCell"/>
</dbReference>
<keyword evidence="7 11" id="KW-0805">Transcription regulation</keyword>
<protein>
    <recommendedName>
        <fullName evidence="11">Transcriptional regulator WhiB</fullName>
    </recommendedName>
</protein>
<evidence type="ECO:0000256" key="2">
    <source>
        <dbReference type="ARBA" id="ARBA00006597"/>
    </source>
</evidence>
<dbReference type="PROSITE" id="PS51674">
    <property type="entry name" value="4FE4S_WBL"/>
    <property type="match status" value="1"/>
</dbReference>
<organism evidence="13 14">
    <name type="scientific">Rhodococcus rhodnii</name>
    <dbReference type="NCBI Taxonomy" id="38312"/>
    <lineage>
        <taxon>Bacteria</taxon>
        <taxon>Bacillati</taxon>
        <taxon>Actinomycetota</taxon>
        <taxon>Actinomycetes</taxon>
        <taxon>Mycobacteriales</taxon>
        <taxon>Nocardiaceae</taxon>
        <taxon>Rhodococcus</taxon>
    </lineage>
</organism>
<keyword evidence="11" id="KW-0963">Cytoplasm</keyword>
<dbReference type="GO" id="GO:0035731">
    <property type="term" value="F:dinitrosyl-iron complex binding"/>
    <property type="evidence" value="ECO:0007669"/>
    <property type="project" value="UniProtKB-UniRule"/>
</dbReference>
<evidence type="ECO:0000256" key="4">
    <source>
        <dbReference type="ARBA" id="ARBA00022723"/>
    </source>
</evidence>
<dbReference type="InterPro" id="IPR003482">
    <property type="entry name" value="Whib"/>
</dbReference>
<dbReference type="EMBL" id="QRCM01000001">
    <property type="protein sequence ID" value="TXG89050.1"/>
    <property type="molecule type" value="Genomic_DNA"/>
</dbReference>
<comment type="caution">
    <text evidence="13">The sequence shown here is derived from an EMBL/GenBank/DDBJ whole genome shotgun (WGS) entry which is preliminary data.</text>
</comment>
<evidence type="ECO:0000313" key="14">
    <source>
        <dbReference type="Proteomes" id="UP000471120"/>
    </source>
</evidence>
<keyword evidence="8 11" id="KW-0238">DNA-binding</keyword>
<evidence type="ECO:0000256" key="1">
    <source>
        <dbReference type="ARBA" id="ARBA00004496"/>
    </source>
</evidence>
<dbReference type="GO" id="GO:0046872">
    <property type="term" value="F:metal ion binding"/>
    <property type="evidence" value="ECO:0007669"/>
    <property type="project" value="UniProtKB-KW"/>
</dbReference>
<dbReference type="GO" id="GO:0051539">
    <property type="term" value="F:4 iron, 4 sulfur cluster binding"/>
    <property type="evidence" value="ECO:0007669"/>
    <property type="project" value="UniProtKB-UniRule"/>
</dbReference>
<keyword evidence="10 11" id="KW-0804">Transcription</keyword>
<evidence type="ECO:0000256" key="6">
    <source>
        <dbReference type="ARBA" id="ARBA00023014"/>
    </source>
</evidence>
<dbReference type="Pfam" id="PF02467">
    <property type="entry name" value="Whib"/>
    <property type="match status" value="1"/>
</dbReference>
<keyword evidence="4 11" id="KW-0479">Metal-binding</keyword>
<feature type="binding site" evidence="11">
    <location>
        <position position="57"/>
    </location>
    <ligand>
        <name>[4Fe-4S] cluster</name>
        <dbReference type="ChEBI" id="CHEBI:49883"/>
    </ligand>
</feature>
<comment type="PTM">
    <text evidence="11">Upon Fe-S cluster removal intramolecular disulfide bonds are formed.</text>
</comment>
<feature type="binding site" evidence="11">
    <location>
        <position position="19"/>
    </location>
    <ligand>
        <name>[4Fe-4S] cluster</name>
        <dbReference type="ChEBI" id="CHEBI:49883"/>
    </ligand>
</feature>
<evidence type="ECO:0000256" key="9">
    <source>
        <dbReference type="ARBA" id="ARBA00023157"/>
    </source>
</evidence>
<feature type="binding site" evidence="11">
    <location>
        <position position="51"/>
    </location>
    <ligand>
        <name>[4Fe-4S] cluster</name>
        <dbReference type="ChEBI" id="CHEBI:49883"/>
    </ligand>
</feature>
<feature type="domain" description="4Fe-4S Wbl-type" evidence="12">
    <location>
        <begin position="18"/>
        <end position="81"/>
    </location>
</feature>
<evidence type="ECO:0000259" key="12">
    <source>
        <dbReference type="PROSITE" id="PS51674"/>
    </source>
</evidence>
<evidence type="ECO:0000256" key="10">
    <source>
        <dbReference type="ARBA" id="ARBA00023163"/>
    </source>
</evidence>
<dbReference type="Proteomes" id="UP000471120">
    <property type="component" value="Unassembled WGS sequence"/>
</dbReference>
<comment type="similarity">
    <text evidence="2 11">Belongs to the WhiB family.</text>
</comment>
<proteinExistence type="inferred from homology"/>
<dbReference type="RefSeq" id="WP_147915129.1">
    <property type="nucleotide sequence ID" value="NZ_QRCM01000001.1"/>
</dbReference>
<gene>
    <name evidence="11" type="primary">whiB</name>
    <name evidence="13" type="ORF">DW322_00835</name>
</gene>
<dbReference type="HAMAP" id="MF_01479">
    <property type="entry name" value="WhiB"/>
    <property type="match status" value="1"/>
</dbReference>
<keyword evidence="6 11" id="KW-0411">Iron-sulfur</keyword>
<evidence type="ECO:0000256" key="8">
    <source>
        <dbReference type="ARBA" id="ARBA00023125"/>
    </source>
</evidence>
<comment type="cofactor">
    <cofactor evidence="11">
        <name>[4Fe-4S] cluster</name>
        <dbReference type="ChEBI" id="CHEBI:49883"/>
    </cofactor>
    <text evidence="11">Binds 1 [4Fe-4S] cluster per subunit. Following nitrosylation of the [4Fe-4S] cluster binds 1 [4Fe-8(NO)] cluster per subunit.</text>
</comment>
<reference evidence="13 14" key="1">
    <citation type="submission" date="2018-07" db="EMBL/GenBank/DDBJ databases">
        <title>Genome sequence of Rhodococcus rhodnii ATCC 35071 from Rhodnius prolixus.</title>
        <authorList>
            <person name="Patel V."/>
            <person name="Vogel K.J."/>
        </authorList>
    </citation>
    <scope>NUCLEOTIDE SEQUENCE [LARGE SCALE GENOMIC DNA]</scope>
    <source>
        <strain evidence="13 14">ATCC 35071</strain>
    </source>
</reference>
<comment type="PTM">
    <text evidence="11">The Fe-S cluster can be nitrosylated by nitric oxide (NO).</text>
</comment>
<dbReference type="InterPro" id="IPR034768">
    <property type="entry name" value="4FE4S_WBL"/>
</dbReference>
<dbReference type="PANTHER" id="PTHR38839">
    <property type="entry name" value="TRANSCRIPTIONAL REGULATOR WHID-RELATED"/>
    <property type="match status" value="1"/>
</dbReference>
<sequence length="201" mass="22625">MTTTPGDRDTTEWRLDANCRTADPELFYPIADRAARRRPQVREAARYCQDCPVIRECLTDAIERGEKWAVRAGLDFAVPSQRRRAAELVGGTPPDSRAQASFTRRQLRRAERVEIDGKMVHPQADHGTIHGYKTYECRCTHAAMPTAGSCSSNAQRAAPRLTPEPMLFDPPPPEPRYCWVCERTLVPPPVCGTHCHQEDTP</sequence>
<comment type="subcellular location">
    <subcellularLocation>
        <location evidence="1 11">Cytoplasm</location>
    </subcellularLocation>
</comment>
<name>A0A6P2CB11_9NOCA</name>
<feature type="binding site" evidence="11">
    <location>
        <position position="48"/>
    </location>
    <ligand>
        <name>[4Fe-4S] cluster</name>
        <dbReference type="ChEBI" id="CHEBI:49883"/>
    </ligand>
</feature>
<evidence type="ECO:0000256" key="11">
    <source>
        <dbReference type="HAMAP-Rule" id="MF_01479"/>
    </source>
</evidence>
<dbReference type="GO" id="GO:0047134">
    <property type="term" value="F:protein-disulfide reductase [NAD(P)H] activity"/>
    <property type="evidence" value="ECO:0007669"/>
    <property type="project" value="TreeGrafter"/>
</dbReference>
<evidence type="ECO:0000256" key="5">
    <source>
        <dbReference type="ARBA" id="ARBA00023004"/>
    </source>
</evidence>
<evidence type="ECO:0000256" key="7">
    <source>
        <dbReference type="ARBA" id="ARBA00023015"/>
    </source>
</evidence>
<keyword evidence="3 11" id="KW-0004">4Fe-4S</keyword>
<dbReference type="GO" id="GO:0003677">
    <property type="term" value="F:DNA binding"/>
    <property type="evidence" value="ECO:0007669"/>
    <property type="project" value="UniProtKB-UniRule"/>
</dbReference>
<comment type="function">
    <text evidence="11">Acts as a transcriptional regulator. Probably redox-responsive. The apo- but not holo-form probably binds DNA.</text>
</comment>
<evidence type="ECO:0000256" key="3">
    <source>
        <dbReference type="ARBA" id="ARBA00022485"/>
    </source>
</evidence>
<dbReference type="AlphaFoldDB" id="A0A6P2CB11"/>
<evidence type="ECO:0000313" key="13">
    <source>
        <dbReference type="EMBL" id="TXG89050.1"/>
    </source>
</evidence>
<keyword evidence="9 11" id="KW-1015">Disulfide bond</keyword>